<dbReference type="GO" id="GO:0005829">
    <property type="term" value="C:cytosol"/>
    <property type="evidence" value="ECO:0007669"/>
    <property type="project" value="TreeGrafter"/>
</dbReference>
<dbReference type="PANTHER" id="PTHR10491:SF4">
    <property type="entry name" value="METHIONINE ADENOSYLTRANSFERASE 2 SUBUNIT BETA"/>
    <property type="match status" value="1"/>
</dbReference>
<dbReference type="AlphaFoldDB" id="A0A6M3LUM2"/>
<dbReference type="InterPro" id="IPR005913">
    <property type="entry name" value="dTDP_dehydrorham_reduct"/>
</dbReference>
<name>A0A6M3LUM2_9ZZZZ</name>
<feature type="domain" description="RmlD-like substrate binding" evidence="1">
    <location>
        <begin position="6"/>
        <end position="282"/>
    </location>
</feature>
<proteinExistence type="predicted"/>
<sequence length="302" mass="33926">MVMGTRVLITGASGLAGKYLMHCAPEQYNICGTWYSHAQPFGYKMDLSKQDSIDTVFDKFQPQIVIHCAAIGSVDYCEKHFDEAIDINARGVRRVLQASECYDAKVVFLSSNAVFAGTKPPYNEDDIRLPVNVYGRVKSYAEDFVSIYSGKWLIVRPIFLYGIPRLEGRGNWATRVMDALSNGHTLYIVDDTVTQPTYAEDLARIIWALVPKETGIYHVAAEGVMSLYDFAMAIADEYTTTTVNITNRLLPSKSTASMFKDLAARPQDTTYDLTKLRKFMERVKQPMPCCVAEGVQRMCNEL</sequence>
<dbReference type="InterPro" id="IPR029903">
    <property type="entry name" value="RmlD-like-bd"/>
</dbReference>
<protein>
    <submittedName>
        <fullName evidence="2">Putative dTDP-4-dehydrorhamnose reductase</fullName>
    </submittedName>
</protein>
<gene>
    <name evidence="2" type="ORF">MM171A01374_0011</name>
</gene>
<dbReference type="CDD" id="cd05254">
    <property type="entry name" value="dTDP_HR_like_SDR_e"/>
    <property type="match status" value="1"/>
</dbReference>
<dbReference type="Pfam" id="PF04321">
    <property type="entry name" value="RmlD_sub_bind"/>
    <property type="match status" value="1"/>
</dbReference>
<accession>A0A6M3LUM2</accession>
<reference evidence="2" key="1">
    <citation type="submission" date="2020-03" db="EMBL/GenBank/DDBJ databases">
        <title>The deep terrestrial virosphere.</title>
        <authorList>
            <person name="Holmfeldt K."/>
            <person name="Nilsson E."/>
            <person name="Simone D."/>
            <person name="Lopez-Fernandez M."/>
            <person name="Wu X."/>
            <person name="de Brujin I."/>
            <person name="Lundin D."/>
            <person name="Andersson A."/>
            <person name="Bertilsson S."/>
            <person name="Dopson M."/>
        </authorList>
    </citation>
    <scope>NUCLEOTIDE SEQUENCE</scope>
    <source>
        <strain evidence="2">MM171A01374</strain>
    </source>
</reference>
<dbReference type="EMBL" id="MT143624">
    <property type="protein sequence ID" value="QJA99040.1"/>
    <property type="molecule type" value="Genomic_DNA"/>
</dbReference>
<dbReference type="PANTHER" id="PTHR10491">
    <property type="entry name" value="DTDP-4-DEHYDRORHAMNOSE REDUCTASE"/>
    <property type="match status" value="1"/>
</dbReference>
<evidence type="ECO:0000259" key="1">
    <source>
        <dbReference type="Pfam" id="PF04321"/>
    </source>
</evidence>
<dbReference type="Gene3D" id="3.40.50.720">
    <property type="entry name" value="NAD(P)-binding Rossmann-like Domain"/>
    <property type="match status" value="1"/>
</dbReference>
<dbReference type="GO" id="GO:0019305">
    <property type="term" value="P:dTDP-rhamnose biosynthetic process"/>
    <property type="evidence" value="ECO:0007669"/>
    <property type="project" value="TreeGrafter"/>
</dbReference>
<dbReference type="SUPFAM" id="SSF51735">
    <property type="entry name" value="NAD(P)-binding Rossmann-fold domains"/>
    <property type="match status" value="1"/>
</dbReference>
<evidence type="ECO:0000313" key="2">
    <source>
        <dbReference type="EMBL" id="QJA99040.1"/>
    </source>
</evidence>
<dbReference type="GO" id="GO:0008831">
    <property type="term" value="F:dTDP-4-dehydrorhamnose reductase activity"/>
    <property type="evidence" value="ECO:0007669"/>
    <property type="project" value="TreeGrafter"/>
</dbReference>
<organism evidence="2">
    <name type="scientific">viral metagenome</name>
    <dbReference type="NCBI Taxonomy" id="1070528"/>
    <lineage>
        <taxon>unclassified sequences</taxon>
        <taxon>metagenomes</taxon>
        <taxon>organismal metagenomes</taxon>
    </lineage>
</organism>
<dbReference type="InterPro" id="IPR036291">
    <property type="entry name" value="NAD(P)-bd_dom_sf"/>
</dbReference>